<evidence type="ECO:0000256" key="3">
    <source>
        <dbReference type="PROSITE-ProRule" id="PRU00176"/>
    </source>
</evidence>
<name>A0ABD2Q3Z8_9PLAT</name>
<feature type="compositionally biased region" description="Polar residues" evidence="4">
    <location>
        <begin position="246"/>
        <end position="261"/>
    </location>
</feature>
<dbReference type="InterPro" id="IPR035979">
    <property type="entry name" value="RBD_domain_sf"/>
</dbReference>
<comment type="caution">
    <text evidence="6">The sequence shown here is derived from an EMBL/GenBank/DDBJ whole genome shotgun (WGS) entry which is preliminary data.</text>
</comment>
<dbReference type="GO" id="GO:0003723">
    <property type="term" value="F:RNA binding"/>
    <property type="evidence" value="ECO:0007669"/>
    <property type="project" value="UniProtKB-UniRule"/>
</dbReference>
<gene>
    <name evidence="6" type="ORF">Ciccas_007056</name>
</gene>
<dbReference type="SMART" id="SM00360">
    <property type="entry name" value="RRM"/>
    <property type="match status" value="2"/>
</dbReference>
<evidence type="ECO:0000256" key="1">
    <source>
        <dbReference type="ARBA" id="ARBA00022737"/>
    </source>
</evidence>
<dbReference type="EMBL" id="JBJKFK010001030">
    <property type="protein sequence ID" value="KAL3314329.1"/>
    <property type="molecule type" value="Genomic_DNA"/>
</dbReference>
<dbReference type="SUPFAM" id="SSF54928">
    <property type="entry name" value="RNA-binding domain, RBD"/>
    <property type="match status" value="2"/>
</dbReference>
<reference evidence="6 7" key="1">
    <citation type="submission" date="2024-11" db="EMBL/GenBank/DDBJ databases">
        <title>Adaptive evolution of stress response genes in parasites aligns with host niche diversity.</title>
        <authorList>
            <person name="Hahn C."/>
            <person name="Resl P."/>
        </authorList>
    </citation>
    <scope>NUCLEOTIDE SEQUENCE [LARGE SCALE GENOMIC DNA]</scope>
    <source>
        <strain evidence="6">EGGRZ-B1_66</strain>
        <tissue evidence="6">Body</tissue>
    </source>
</reference>
<dbReference type="PANTHER" id="PTHR48026">
    <property type="entry name" value="HOMOLOGOUS TO DROSOPHILA SQD (SQUID) PROTEIN"/>
    <property type="match status" value="1"/>
</dbReference>
<keyword evidence="1" id="KW-0677">Repeat</keyword>
<keyword evidence="2 3" id="KW-0694">RNA-binding</keyword>
<feature type="region of interest" description="Disordered" evidence="4">
    <location>
        <begin position="69"/>
        <end position="93"/>
    </location>
</feature>
<dbReference type="PANTHER" id="PTHR48026:SF14">
    <property type="entry name" value="HETEROGENEOUS NUCLEAR RIBONUCLEOPROTEIN A1"/>
    <property type="match status" value="1"/>
</dbReference>
<feature type="domain" description="RRM" evidence="5">
    <location>
        <begin position="11"/>
        <end position="94"/>
    </location>
</feature>
<evidence type="ECO:0000256" key="2">
    <source>
        <dbReference type="ARBA" id="ARBA00022884"/>
    </source>
</evidence>
<evidence type="ECO:0000259" key="5">
    <source>
        <dbReference type="PROSITE" id="PS50102"/>
    </source>
</evidence>
<evidence type="ECO:0000313" key="6">
    <source>
        <dbReference type="EMBL" id="KAL3314329.1"/>
    </source>
</evidence>
<accession>A0ABD2Q3Z8</accession>
<dbReference type="InterPro" id="IPR012677">
    <property type="entry name" value="Nucleotide-bd_a/b_plait_sf"/>
</dbReference>
<organism evidence="6 7">
    <name type="scientific">Cichlidogyrus casuarinus</name>
    <dbReference type="NCBI Taxonomy" id="1844966"/>
    <lineage>
        <taxon>Eukaryota</taxon>
        <taxon>Metazoa</taxon>
        <taxon>Spiralia</taxon>
        <taxon>Lophotrochozoa</taxon>
        <taxon>Platyhelminthes</taxon>
        <taxon>Monogenea</taxon>
        <taxon>Monopisthocotylea</taxon>
        <taxon>Dactylogyridea</taxon>
        <taxon>Ancyrocephalidae</taxon>
        <taxon>Cichlidogyrus</taxon>
    </lineage>
</organism>
<dbReference type="PROSITE" id="PS50102">
    <property type="entry name" value="RRM"/>
    <property type="match status" value="2"/>
</dbReference>
<dbReference type="Gene3D" id="3.30.70.330">
    <property type="match status" value="2"/>
</dbReference>
<feature type="compositionally biased region" description="Basic and acidic residues" evidence="4">
    <location>
        <begin position="72"/>
        <end position="93"/>
    </location>
</feature>
<protein>
    <recommendedName>
        <fullName evidence="5">RRM domain-containing protein</fullName>
    </recommendedName>
</protein>
<feature type="domain" description="RRM" evidence="5">
    <location>
        <begin position="101"/>
        <end position="178"/>
    </location>
</feature>
<evidence type="ECO:0000313" key="7">
    <source>
        <dbReference type="Proteomes" id="UP001626550"/>
    </source>
</evidence>
<dbReference type="InterPro" id="IPR000504">
    <property type="entry name" value="RRM_dom"/>
</dbReference>
<dbReference type="Proteomes" id="UP001626550">
    <property type="component" value="Unassembled WGS sequence"/>
</dbReference>
<feature type="compositionally biased region" description="Low complexity" evidence="4">
    <location>
        <begin position="269"/>
        <end position="281"/>
    </location>
</feature>
<evidence type="ECO:0000256" key="4">
    <source>
        <dbReference type="SAM" id="MobiDB-lite"/>
    </source>
</evidence>
<feature type="region of interest" description="Disordered" evidence="4">
    <location>
        <begin position="245"/>
        <end position="289"/>
    </location>
</feature>
<sequence length="289" mass="31863">MLPESKEDQNKKLFIGGLSQDTDENALKEFYSQWGEITDVVVMKEPRTGKSRGFGFVTFADEASVDAAQSKRPHEINNKKVDSKRAMPREDSSPEIHATVNKIFVRSLKPEITDQDLREYFSYFGEIADATVVKNKENNTSRGFGFVTFADTDSVDKIILKCPHEINGNKIEVKKAVDRNELAKMKPRQARFGGPMGGFPQGAWGPGGYPPQAYSHPYGAPAYGNYAPAGVGYYYDQSMGGGDWNAQGQAQGNDFGSYQQGFSGGPVRGGANNQQGANYQQRSAPYQQR</sequence>
<keyword evidence="7" id="KW-1185">Reference proteome</keyword>
<dbReference type="FunFam" id="3.30.70.330:FF:000040">
    <property type="entry name" value="Heterogeneous nuclear ribonucleoprotein A2/B1"/>
    <property type="match status" value="1"/>
</dbReference>
<dbReference type="Pfam" id="PF00076">
    <property type="entry name" value="RRM_1"/>
    <property type="match status" value="2"/>
</dbReference>
<proteinExistence type="predicted"/>
<dbReference type="AlphaFoldDB" id="A0ABD2Q3Z8"/>